<evidence type="ECO:0000313" key="2">
    <source>
        <dbReference type="Proteomes" id="UP000298493"/>
    </source>
</evidence>
<gene>
    <name evidence="1" type="ORF">E6O75_ATG07001</name>
</gene>
<dbReference type="EMBL" id="SNSC02000012">
    <property type="protein sequence ID" value="TID19663.1"/>
    <property type="molecule type" value="Genomic_DNA"/>
</dbReference>
<protein>
    <submittedName>
        <fullName evidence="1">Uncharacterized protein</fullName>
    </submittedName>
</protein>
<sequence length="166" mass="19009">MQKAAKSIYITASMNVALEAAQELHRVQNGKRITLQQASTTNQSEHEAVLVTMFNRAIQWEKEIPNEYWTHPRWLDAYRRGRHDGLQKFMLKRFPYLFEDEGGNEMFEGMWNFCVKTCNGRVANQGVVQDDLEAMMRKMSLGTENIEGLMAGIDWGSLGSHVGISH</sequence>
<accession>A0A4Z1P5K9</accession>
<proteinExistence type="predicted"/>
<evidence type="ECO:0000313" key="1">
    <source>
        <dbReference type="EMBL" id="TID19663.1"/>
    </source>
</evidence>
<reference evidence="1 2" key="1">
    <citation type="submission" date="2019-04" db="EMBL/GenBank/DDBJ databases">
        <title>High contiguity whole genome sequence and gene annotation resource for two Venturia nashicola isolates.</title>
        <authorList>
            <person name="Prokchorchik M."/>
            <person name="Won K."/>
            <person name="Lee Y."/>
            <person name="Choi E.D."/>
            <person name="Segonzac C."/>
            <person name="Sohn K.H."/>
        </authorList>
    </citation>
    <scope>NUCLEOTIDE SEQUENCE [LARGE SCALE GENOMIC DNA]</scope>
    <source>
        <strain evidence="1 2">PRI2</strain>
    </source>
</reference>
<dbReference type="Proteomes" id="UP000298493">
    <property type="component" value="Unassembled WGS sequence"/>
</dbReference>
<dbReference type="AlphaFoldDB" id="A0A4Z1P5K9"/>
<keyword evidence="2" id="KW-1185">Reference proteome</keyword>
<comment type="caution">
    <text evidence="1">The sequence shown here is derived from an EMBL/GenBank/DDBJ whole genome shotgun (WGS) entry which is preliminary data.</text>
</comment>
<name>A0A4Z1P5K9_9PEZI</name>
<organism evidence="1 2">
    <name type="scientific">Venturia nashicola</name>
    <dbReference type="NCBI Taxonomy" id="86259"/>
    <lineage>
        <taxon>Eukaryota</taxon>
        <taxon>Fungi</taxon>
        <taxon>Dikarya</taxon>
        <taxon>Ascomycota</taxon>
        <taxon>Pezizomycotina</taxon>
        <taxon>Dothideomycetes</taxon>
        <taxon>Pleosporomycetidae</taxon>
        <taxon>Venturiales</taxon>
        <taxon>Venturiaceae</taxon>
        <taxon>Venturia</taxon>
    </lineage>
</organism>